<dbReference type="InterPro" id="IPR055411">
    <property type="entry name" value="LRR_FXL15/At3g58940/PEG3-like"/>
</dbReference>
<dbReference type="STRING" id="157652.A0A371I7B5"/>
<dbReference type="InterPro" id="IPR036047">
    <property type="entry name" value="F-box-like_dom_sf"/>
</dbReference>
<dbReference type="InterPro" id="IPR006566">
    <property type="entry name" value="FBD"/>
</dbReference>
<dbReference type="SUPFAM" id="SSF81383">
    <property type="entry name" value="F-box domain"/>
    <property type="match status" value="1"/>
</dbReference>
<dbReference type="Pfam" id="PF24758">
    <property type="entry name" value="LRR_At5g56370"/>
    <property type="match status" value="1"/>
</dbReference>
<dbReference type="PANTHER" id="PTHR31900">
    <property type="entry name" value="F-BOX/RNI SUPERFAMILY PROTEIN-RELATED"/>
    <property type="match status" value="1"/>
</dbReference>
<dbReference type="SUPFAM" id="SSF52047">
    <property type="entry name" value="RNI-like"/>
    <property type="match status" value="1"/>
</dbReference>
<proteinExistence type="predicted"/>
<dbReference type="Proteomes" id="UP000257109">
    <property type="component" value="Unassembled WGS sequence"/>
</dbReference>
<name>A0A371I7B5_MUCPR</name>
<accession>A0A371I7B5</accession>
<protein>
    <submittedName>
        <fullName evidence="2">F-box/FBD/LRR-repeat protein</fullName>
    </submittedName>
</protein>
<sequence length="545" mass="62268">MAEPPERKALKGTSQSDNNTDRLSTLSDCVLLQILSHLDTKEAAVTANLSTRWRHLFLSLPEINLCFTVNDNASYSVSDSERDSLFHLFTQFGNRVLQQRNKAPIRKIRLYVKHFVEGFRPGFESLLMSTAAAVSSYKIESLQVFVDMDKTLTEPCPVTVPPGLFSSETLVALHLSLRVSWNVPELVWLPNLKHLHLISFRLADEDSIQRLLQGCPSLENLVLILRNLNESEGEESGEVETLHVSSPSLKCVMLFWDERVESEFNVVVKSESLESLICSLEGRHRVTVDAPNLKSLTITGNVFEVHVSQSLISINEAVIEAGFLFKVADVDELFLRAHHALTFFGGLQHVKSLSLSENIMKVLYFSPSVMPTFRNLIKLKLIPDYCHYFPRNGILQVLLNLFESSPNLEVLIFSEINCYAFCSPLYTLYEHLYEQVFENYFGEDDEFNSVLLRALPLSFVEHLKVIEMNNFKGGELEFKLVEYFLMNGKSLEKIALEREGWKSVPKHCNRILSFKKCSEDCQIVFRKKWDFIKCPQLRQAMNLSP</sequence>
<dbReference type="InterPro" id="IPR032675">
    <property type="entry name" value="LRR_dom_sf"/>
</dbReference>
<dbReference type="InterPro" id="IPR001810">
    <property type="entry name" value="F-box_dom"/>
</dbReference>
<gene>
    <name evidence="2" type="ORF">CR513_04477</name>
</gene>
<dbReference type="Gene3D" id="3.80.10.10">
    <property type="entry name" value="Ribonuclease Inhibitor"/>
    <property type="match status" value="1"/>
</dbReference>
<organism evidence="2 3">
    <name type="scientific">Mucuna pruriens</name>
    <name type="common">Velvet bean</name>
    <name type="synonym">Dolichos pruriens</name>
    <dbReference type="NCBI Taxonomy" id="157652"/>
    <lineage>
        <taxon>Eukaryota</taxon>
        <taxon>Viridiplantae</taxon>
        <taxon>Streptophyta</taxon>
        <taxon>Embryophyta</taxon>
        <taxon>Tracheophyta</taxon>
        <taxon>Spermatophyta</taxon>
        <taxon>Magnoliopsida</taxon>
        <taxon>eudicotyledons</taxon>
        <taxon>Gunneridae</taxon>
        <taxon>Pentapetalae</taxon>
        <taxon>rosids</taxon>
        <taxon>fabids</taxon>
        <taxon>Fabales</taxon>
        <taxon>Fabaceae</taxon>
        <taxon>Papilionoideae</taxon>
        <taxon>50 kb inversion clade</taxon>
        <taxon>NPAAA clade</taxon>
        <taxon>indigoferoid/millettioid clade</taxon>
        <taxon>Phaseoleae</taxon>
        <taxon>Mucuna</taxon>
    </lineage>
</organism>
<feature type="domain" description="FBD" evidence="1">
    <location>
        <begin position="457"/>
        <end position="526"/>
    </location>
</feature>
<keyword evidence="3" id="KW-1185">Reference proteome</keyword>
<reference evidence="2" key="1">
    <citation type="submission" date="2018-05" db="EMBL/GenBank/DDBJ databases">
        <title>Draft genome of Mucuna pruriens seed.</title>
        <authorList>
            <person name="Nnadi N.E."/>
            <person name="Vos R."/>
            <person name="Hasami M.H."/>
            <person name="Devisetty U.K."/>
            <person name="Aguiy J.C."/>
        </authorList>
    </citation>
    <scope>NUCLEOTIDE SEQUENCE [LARGE SCALE GENOMIC DNA]</scope>
    <source>
        <strain evidence="2">JCA_2017</strain>
    </source>
</reference>
<dbReference type="EMBL" id="QJKJ01000746">
    <property type="protein sequence ID" value="RDY10932.1"/>
    <property type="molecule type" value="Genomic_DNA"/>
</dbReference>
<dbReference type="AlphaFoldDB" id="A0A371I7B5"/>
<comment type="caution">
    <text evidence="2">The sequence shown here is derived from an EMBL/GenBank/DDBJ whole genome shotgun (WGS) entry which is preliminary data.</text>
</comment>
<dbReference type="Pfam" id="PF08387">
    <property type="entry name" value="FBD"/>
    <property type="match status" value="1"/>
</dbReference>
<dbReference type="Gene3D" id="1.20.1280.50">
    <property type="match status" value="1"/>
</dbReference>
<evidence type="ECO:0000313" key="3">
    <source>
        <dbReference type="Proteomes" id="UP000257109"/>
    </source>
</evidence>
<evidence type="ECO:0000259" key="1">
    <source>
        <dbReference type="SMART" id="SM00579"/>
    </source>
</evidence>
<dbReference type="SMART" id="SM00579">
    <property type="entry name" value="FBD"/>
    <property type="match status" value="1"/>
</dbReference>
<dbReference type="Pfam" id="PF00646">
    <property type="entry name" value="F-box"/>
    <property type="match status" value="1"/>
</dbReference>
<dbReference type="InterPro" id="IPR050232">
    <property type="entry name" value="FBL13/AtMIF1-like"/>
</dbReference>
<feature type="non-terminal residue" evidence="2">
    <location>
        <position position="1"/>
    </location>
</feature>
<dbReference type="PANTHER" id="PTHR31900:SF30">
    <property type="entry name" value="SUPERFAMILY PROTEIN, PUTATIVE-RELATED"/>
    <property type="match status" value="1"/>
</dbReference>
<evidence type="ECO:0000313" key="2">
    <source>
        <dbReference type="EMBL" id="RDY10932.1"/>
    </source>
</evidence>
<dbReference type="OrthoDB" id="594804at2759"/>